<feature type="chain" id="PRO_5041275636" evidence="1">
    <location>
        <begin position="18"/>
        <end position="196"/>
    </location>
</feature>
<gene>
    <name evidence="2" type="ORF">QR680_000445</name>
</gene>
<evidence type="ECO:0000313" key="2">
    <source>
        <dbReference type="EMBL" id="KAK0393874.1"/>
    </source>
</evidence>
<keyword evidence="1" id="KW-0732">Signal</keyword>
<keyword evidence="3" id="KW-1185">Reference proteome</keyword>
<sequence length="196" mass="21901">MHLLLAILIVASTTVSSTETVPAKPVSDEVRIQCSQSVFCSEYNRTTFLTHRMWARHFIKQYKFGQLNIGNFSVDGHKYYDILCTDATTTGFMLEEGAEKWPMACVRNGAGASANSSCAPYPFEGESVYEFCEVDEWRSAVENFRLQIGCSKEQVEGVKNIDENYFCRERCNGLGLGDVPYIIMFASVVGALILSL</sequence>
<evidence type="ECO:0000256" key="1">
    <source>
        <dbReference type="SAM" id="SignalP"/>
    </source>
</evidence>
<name>A0AA39LEA7_9BILA</name>
<protein>
    <submittedName>
        <fullName evidence="2">Uncharacterized protein</fullName>
    </submittedName>
</protein>
<accession>A0AA39LEA7</accession>
<feature type="signal peptide" evidence="1">
    <location>
        <begin position="1"/>
        <end position="17"/>
    </location>
</feature>
<organism evidence="2 3">
    <name type="scientific">Steinernema hermaphroditum</name>
    <dbReference type="NCBI Taxonomy" id="289476"/>
    <lineage>
        <taxon>Eukaryota</taxon>
        <taxon>Metazoa</taxon>
        <taxon>Ecdysozoa</taxon>
        <taxon>Nematoda</taxon>
        <taxon>Chromadorea</taxon>
        <taxon>Rhabditida</taxon>
        <taxon>Tylenchina</taxon>
        <taxon>Panagrolaimomorpha</taxon>
        <taxon>Strongyloidoidea</taxon>
        <taxon>Steinernematidae</taxon>
        <taxon>Steinernema</taxon>
    </lineage>
</organism>
<reference evidence="2" key="1">
    <citation type="submission" date="2023-06" db="EMBL/GenBank/DDBJ databases">
        <title>Genomic analysis of the entomopathogenic nematode Steinernema hermaphroditum.</title>
        <authorList>
            <person name="Schwarz E.M."/>
            <person name="Heppert J.K."/>
            <person name="Baniya A."/>
            <person name="Schwartz H.T."/>
            <person name="Tan C.-H."/>
            <person name="Antoshechkin I."/>
            <person name="Sternberg P.W."/>
            <person name="Goodrich-Blair H."/>
            <person name="Dillman A.R."/>
        </authorList>
    </citation>
    <scope>NUCLEOTIDE SEQUENCE</scope>
    <source>
        <strain evidence="2">PS9179</strain>
        <tissue evidence="2">Whole animal</tissue>
    </source>
</reference>
<dbReference type="AlphaFoldDB" id="A0AA39LEA7"/>
<evidence type="ECO:0000313" key="3">
    <source>
        <dbReference type="Proteomes" id="UP001175271"/>
    </source>
</evidence>
<proteinExistence type="predicted"/>
<dbReference type="EMBL" id="JAUCMV010000005">
    <property type="protein sequence ID" value="KAK0393874.1"/>
    <property type="molecule type" value="Genomic_DNA"/>
</dbReference>
<dbReference type="Proteomes" id="UP001175271">
    <property type="component" value="Unassembled WGS sequence"/>
</dbReference>
<comment type="caution">
    <text evidence="2">The sequence shown here is derived from an EMBL/GenBank/DDBJ whole genome shotgun (WGS) entry which is preliminary data.</text>
</comment>